<dbReference type="Pfam" id="PF06271">
    <property type="entry name" value="RDD"/>
    <property type="match status" value="1"/>
</dbReference>
<feature type="transmembrane region" description="Helical" evidence="7">
    <location>
        <begin position="106"/>
        <end position="129"/>
    </location>
</feature>
<accession>A0A921EPA2</accession>
<evidence type="ECO:0000256" key="7">
    <source>
        <dbReference type="SAM" id="Phobius"/>
    </source>
</evidence>
<dbReference type="InterPro" id="IPR010432">
    <property type="entry name" value="RDD"/>
</dbReference>
<feature type="domain" description="RDD" evidence="8">
    <location>
        <begin position="91"/>
        <end position="246"/>
    </location>
</feature>
<feature type="region of interest" description="Disordered" evidence="6">
    <location>
        <begin position="1"/>
        <end position="69"/>
    </location>
</feature>
<evidence type="ECO:0000259" key="9">
    <source>
        <dbReference type="Pfam" id="PF10708"/>
    </source>
</evidence>
<comment type="caution">
    <text evidence="10">The sequence shown here is derived from an EMBL/GenBank/DDBJ whole genome shotgun (WGS) entry which is preliminary data.</text>
</comment>
<protein>
    <submittedName>
        <fullName evidence="10">RDD family protein</fullName>
    </submittedName>
</protein>
<keyword evidence="4 7" id="KW-1133">Transmembrane helix</keyword>
<dbReference type="EMBL" id="DYZF01000129">
    <property type="protein sequence ID" value="HJE51371.1"/>
    <property type="molecule type" value="Genomic_DNA"/>
</dbReference>
<evidence type="ECO:0000313" key="11">
    <source>
        <dbReference type="Proteomes" id="UP000712713"/>
    </source>
</evidence>
<dbReference type="Pfam" id="PF10708">
    <property type="entry name" value="DUF2510"/>
    <property type="match status" value="1"/>
</dbReference>
<proteinExistence type="predicted"/>
<dbReference type="AlphaFoldDB" id="A0A921EPA2"/>
<organism evidence="10 11">
    <name type="scientific">Tessaracoccus flavescens</name>
    <dbReference type="NCBI Taxonomy" id="399497"/>
    <lineage>
        <taxon>Bacteria</taxon>
        <taxon>Bacillati</taxon>
        <taxon>Actinomycetota</taxon>
        <taxon>Actinomycetes</taxon>
        <taxon>Propionibacteriales</taxon>
        <taxon>Propionibacteriaceae</taxon>
        <taxon>Tessaracoccus</taxon>
    </lineage>
</organism>
<evidence type="ECO:0000256" key="6">
    <source>
        <dbReference type="SAM" id="MobiDB-lite"/>
    </source>
</evidence>
<dbReference type="InterPro" id="IPR018929">
    <property type="entry name" value="DUF2510"/>
</dbReference>
<name>A0A921EPA2_9ACTN</name>
<dbReference type="Proteomes" id="UP000712713">
    <property type="component" value="Unassembled WGS sequence"/>
</dbReference>
<evidence type="ECO:0000256" key="1">
    <source>
        <dbReference type="ARBA" id="ARBA00004651"/>
    </source>
</evidence>
<dbReference type="GO" id="GO:0005886">
    <property type="term" value="C:plasma membrane"/>
    <property type="evidence" value="ECO:0007669"/>
    <property type="project" value="UniProtKB-SubCell"/>
</dbReference>
<gene>
    <name evidence="10" type="ORF">K8V15_05245</name>
</gene>
<evidence type="ECO:0000313" key="10">
    <source>
        <dbReference type="EMBL" id="HJE51371.1"/>
    </source>
</evidence>
<keyword evidence="3 7" id="KW-0812">Transmembrane</keyword>
<keyword evidence="5 7" id="KW-0472">Membrane</keyword>
<feature type="transmembrane region" description="Helical" evidence="7">
    <location>
        <begin position="149"/>
        <end position="168"/>
    </location>
</feature>
<evidence type="ECO:0000256" key="3">
    <source>
        <dbReference type="ARBA" id="ARBA00022692"/>
    </source>
</evidence>
<dbReference type="InterPro" id="IPR051791">
    <property type="entry name" value="Pra-immunoreactive"/>
</dbReference>
<evidence type="ECO:0000256" key="2">
    <source>
        <dbReference type="ARBA" id="ARBA00022475"/>
    </source>
</evidence>
<dbReference type="PANTHER" id="PTHR36115">
    <property type="entry name" value="PROLINE-RICH ANTIGEN HOMOLOG-RELATED"/>
    <property type="match status" value="1"/>
</dbReference>
<sequence length="253" mass="26923">MTQNSSQPPAGWYPDPAGGDAERFWDGVAWSQSTRDRQPAPVEPPAPGGAYGAPSGQPSGYGPNSGVGQGYGQPTYGGQGYGYDRGYGPQLAGFWWRVLGKLIDNILAGIVYYIVAAATGLSALVTAHTERLMRDLLIWSENPEGPVPALPEGLTTVLFTTALVSYAISAIYRTVMYGTLSATVGQLATGLKVVKDGADVDSKLSWSTAINRGVLGALLWETIGWINGIFAAFTRKKQTLSDMLAKTVVYKVR</sequence>
<comment type="subcellular location">
    <subcellularLocation>
        <location evidence="1">Cell membrane</location>
        <topology evidence="1">Multi-pass membrane protein</topology>
    </subcellularLocation>
</comment>
<evidence type="ECO:0000256" key="5">
    <source>
        <dbReference type="ARBA" id="ARBA00023136"/>
    </source>
</evidence>
<keyword evidence="2" id="KW-1003">Cell membrane</keyword>
<feature type="domain" description="DUF2510" evidence="9">
    <location>
        <begin position="10"/>
        <end position="42"/>
    </location>
</feature>
<reference evidence="10" key="2">
    <citation type="submission" date="2021-09" db="EMBL/GenBank/DDBJ databases">
        <authorList>
            <person name="Gilroy R."/>
        </authorList>
    </citation>
    <scope>NUCLEOTIDE SEQUENCE</scope>
    <source>
        <strain evidence="10">ChiGjej3B3-7470</strain>
    </source>
</reference>
<dbReference type="PANTHER" id="PTHR36115:SF4">
    <property type="entry name" value="MEMBRANE PROTEIN"/>
    <property type="match status" value="1"/>
</dbReference>
<reference evidence="10" key="1">
    <citation type="journal article" date="2021" name="PeerJ">
        <title>Extensive microbial diversity within the chicken gut microbiome revealed by metagenomics and culture.</title>
        <authorList>
            <person name="Gilroy R."/>
            <person name="Ravi A."/>
            <person name="Getino M."/>
            <person name="Pursley I."/>
            <person name="Horton D.L."/>
            <person name="Alikhan N.F."/>
            <person name="Baker D."/>
            <person name="Gharbi K."/>
            <person name="Hall N."/>
            <person name="Watson M."/>
            <person name="Adriaenssens E.M."/>
            <person name="Foster-Nyarko E."/>
            <person name="Jarju S."/>
            <person name="Secka A."/>
            <person name="Antonio M."/>
            <person name="Oren A."/>
            <person name="Chaudhuri R.R."/>
            <person name="La Ragione R."/>
            <person name="Hildebrand F."/>
            <person name="Pallen M.J."/>
        </authorList>
    </citation>
    <scope>NUCLEOTIDE SEQUENCE</scope>
    <source>
        <strain evidence="10">ChiGjej3B3-7470</strain>
    </source>
</reference>
<evidence type="ECO:0000259" key="8">
    <source>
        <dbReference type="Pfam" id="PF06271"/>
    </source>
</evidence>
<evidence type="ECO:0000256" key="4">
    <source>
        <dbReference type="ARBA" id="ARBA00022989"/>
    </source>
</evidence>